<evidence type="ECO:0000313" key="6">
    <source>
        <dbReference type="Proteomes" id="UP001153069"/>
    </source>
</evidence>
<feature type="repeat" description="RCC1" evidence="2">
    <location>
        <begin position="115"/>
        <end position="172"/>
    </location>
</feature>
<sequence>MSSPARKRKTDDDGGDSDLGTPNSTGSGASARKIVKRSKSKTRVVNRDFIRLKETLHQMCIAEIMQKMALVDGSQMLPSFDQLPQGSDPVFAPSSLVTLRWELAAVRDMYHRTPGEVIVMGQDDAGQLGMVAWVGKEKDDGFPPTHLKMRANIGQIIQVAAGGLHSAALSQDGAAYTWGCPDEGALGRLIDSDDEKSPVAPTMVNKLFPSKLAVSRHAVRSTENECNDVIAIDAGSSHTTFLTISGNVYTCGMYTNGDGKQVRDERPPDCLIDQDVSDRGSVLGRHNQPVHVFQLPGRAKFIAAGGSTNAAILEDDSLVTWGMGQSGQMARSADMTSLKDEEGHPEIGEKCNMDADGFKQDVLKEHYLKPKRVLWSTLPTIQRTVTHVAIGEHHILVAARSPQDSSSRLYSSGSGAWGILGHGDEQPRHALTLVETLKDVPISRVAAGNKHSLILHAKGDTVYACGHNGFKQCGVWKEAERKPNMENTKDLSQDKKDGMVLTPTAIPFPIFDRLDKLGRIIDIAAGESHSIAITTGGGMYTWGYGEYGQCGKDPKFGVKDIEHPRLAHDWLDYTKVFVHHAAGGGQHSVVVASRYHKSVQRDVEPPPLQAETSS</sequence>
<evidence type="ECO:0000313" key="5">
    <source>
        <dbReference type="EMBL" id="CAB9523143.1"/>
    </source>
</evidence>
<dbReference type="PRINTS" id="PR00633">
    <property type="entry name" value="RCCNDNSATION"/>
</dbReference>
<organism evidence="5 6">
    <name type="scientific">Seminavis robusta</name>
    <dbReference type="NCBI Taxonomy" id="568900"/>
    <lineage>
        <taxon>Eukaryota</taxon>
        <taxon>Sar</taxon>
        <taxon>Stramenopiles</taxon>
        <taxon>Ochrophyta</taxon>
        <taxon>Bacillariophyta</taxon>
        <taxon>Bacillariophyceae</taxon>
        <taxon>Bacillariophycidae</taxon>
        <taxon>Naviculales</taxon>
        <taxon>Naviculaceae</taxon>
        <taxon>Seminavis</taxon>
    </lineage>
</organism>
<dbReference type="OrthoDB" id="47107at2759"/>
<dbReference type="Proteomes" id="UP001153069">
    <property type="component" value="Unassembled WGS sequence"/>
</dbReference>
<feature type="domain" description="RCC1-like" evidence="4">
    <location>
        <begin position="117"/>
        <end position="590"/>
    </location>
</feature>
<evidence type="ECO:0000256" key="2">
    <source>
        <dbReference type="PROSITE-ProRule" id="PRU00235"/>
    </source>
</evidence>
<reference evidence="5" key="1">
    <citation type="submission" date="2020-06" db="EMBL/GenBank/DDBJ databases">
        <authorList>
            <consortium name="Plant Systems Biology data submission"/>
        </authorList>
    </citation>
    <scope>NUCLEOTIDE SEQUENCE</scope>
    <source>
        <strain evidence="5">D6</strain>
    </source>
</reference>
<dbReference type="PROSITE" id="PS00626">
    <property type="entry name" value="RCC1_2"/>
    <property type="match status" value="2"/>
</dbReference>
<dbReference type="AlphaFoldDB" id="A0A9N8EM08"/>
<dbReference type="InterPro" id="IPR058923">
    <property type="entry name" value="RCC1-like_dom"/>
</dbReference>
<gene>
    <name evidence="5" type="ORF">SEMRO_1383_G267950.1</name>
</gene>
<evidence type="ECO:0000256" key="1">
    <source>
        <dbReference type="ARBA" id="ARBA00022737"/>
    </source>
</evidence>
<evidence type="ECO:0000256" key="3">
    <source>
        <dbReference type="SAM" id="MobiDB-lite"/>
    </source>
</evidence>
<dbReference type="PROSITE" id="PS50012">
    <property type="entry name" value="RCC1_3"/>
    <property type="match status" value="5"/>
</dbReference>
<feature type="repeat" description="RCC1" evidence="2">
    <location>
        <begin position="537"/>
        <end position="594"/>
    </location>
</feature>
<dbReference type="PANTHER" id="PTHR22870">
    <property type="entry name" value="REGULATOR OF CHROMOSOME CONDENSATION"/>
    <property type="match status" value="1"/>
</dbReference>
<keyword evidence="6" id="KW-1185">Reference proteome</keyword>
<name>A0A9N8EM08_9STRA</name>
<comment type="caution">
    <text evidence="5">The sequence shown here is derived from an EMBL/GenBank/DDBJ whole genome shotgun (WGS) entry which is preliminary data.</text>
</comment>
<dbReference type="EMBL" id="CAICTM010001381">
    <property type="protein sequence ID" value="CAB9523143.1"/>
    <property type="molecule type" value="Genomic_DNA"/>
</dbReference>
<dbReference type="InterPro" id="IPR051210">
    <property type="entry name" value="Ub_ligase/GEF_domain"/>
</dbReference>
<feature type="repeat" description="RCC1" evidence="2">
    <location>
        <begin position="460"/>
        <end position="536"/>
    </location>
</feature>
<dbReference type="PANTHER" id="PTHR22870:SF408">
    <property type="entry name" value="OS09G0560450 PROTEIN"/>
    <property type="match status" value="1"/>
</dbReference>
<dbReference type="InterPro" id="IPR009091">
    <property type="entry name" value="RCC1/BLIP-II"/>
</dbReference>
<evidence type="ECO:0000259" key="4">
    <source>
        <dbReference type="Pfam" id="PF25390"/>
    </source>
</evidence>
<feature type="repeat" description="RCC1" evidence="2">
    <location>
        <begin position="407"/>
        <end position="458"/>
    </location>
</feature>
<dbReference type="Gene3D" id="2.130.10.30">
    <property type="entry name" value="Regulator of chromosome condensation 1/beta-lactamase-inhibitor protein II"/>
    <property type="match status" value="1"/>
</dbReference>
<feature type="repeat" description="RCC1" evidence="2">
    <location>
        <begin position="173"/>
        <end position="245"/>
    </location>
</feature>
<dbReference type="SUPFAM" id="SSF50985">
    <property type="entry name" value="RCC1/BLIP-II"/>
    <property type="match status" value="1"/>
</dbReference>
<keyword evidence="1" id="KW-0677">Repeat</keyword>
<feature type="region of interest" description="Disordered" evidence="3">
    <location>
        <begin position="1"/>
        <end position="39"/>
    </location>
</feature>
<dbReference type="InterPro" id="IPR000408">
    <property type="entry name" value="Reg_chr_condens"/>
</dbReference>
<proteinExistence type="predicted"/>
<protein>
    <submittedName>
        <fullName evidence="5">RCC1 domain-containing protein 1</fullName>
    </submittedName>
</protein>
<dbReference type="Pfam" id="PF25390">
    <property type="entry name" value="WD40_RLD"/>
    <property type="match status" value="1"/>
</dbReference>
<accession>A0A9N8EM08</accession>